<dbReference type="OrthoDB" id="2576233at2759"/>
<feature type="non-terminal residue" evidence="1">
    <location>
        <position position="1"/>
    </location>
</feature>
<keyword evidence="2" id="KW-1185">Reference proteome</keyword>
<dbReference type="InterPro" id="IPR041078">
    <property type="entry name" value="Plavaka"/>
</dbReference>
<dbReference type="EMBL" id="MU157853">
    <property type="protein sequence ID" value="KAF9528325.1"/>
    <property type="molecule type" value="Genomic_DNA"/>
</dbReference>
<organism evidence="1 2">
    <name type="scientific">Crepidotus variabilis</name>
    <dbReference type="NCBI Taxonomy" id="179855"/>
    <lineage>
        <taxon>Eukaryota</taxon>
        <taxon>Fungi</taxon>
        <taxon>Dikarya</taxon>
        <taxon>Basidiomycota</taxon>
        <taxon>Agaricomycotina</taxon>
        <taxon>Agaricomycetes</taxon>
        <taxon>Agaricomycetidae</taxon>
        <taxon>Agaricales</taxon>
        <taxon>Agaricineae</taxon>
        <taxon>Crepidotaceae</taxon>
        <taxon>Crepidotus</taxon>
    </lineage>
</organism>
<gene>
    <name evidence="1" type="ORF">CPB83DRAFT_735438</name>
</gene>
<dbReference type="AlphaFoldDB" id="A0A9P6EG47"/>
<name>A0A9P6EG47_9AGAR</name>
<dbReference type="Pfam" id="PF18759">
    <property type="entry name" value="Plavaka"/>
    <property type="match status" value="1"/>
</dbReference>
<reference evidence="1" key="1">
    <citation type="submission" date="2020-11" db="EMBL/GenBank/DDBJ databases">
        <authorList>
            <consortium name="DOE Joint Genome Institute"/>
            <person name="Ahrendt S."/>
            <person name="Riley R."/>
            <person name="Andreopoulos W."/>
            <person name="Labutti K."/>
            <person name="Pangilinan J."/>
            <person name="Ruiz-Duenas F.J."/>
            <person name="Barrasa J.M."/>
            <person name="Sanchez-Garcia M."/>
            <person name="Camarero S."/>
            <person name="Miyauchi S."/>
            <person name="Serrano A."/>
            <person name="Linde D."/>
            <person name="Babiker R."/>
            <person name="Drula E."/>
            <person name="Ayuso-Fernandez I."/>
            <person name="Pacheco R."/>
            <person name="Padilla G."/>
            <person name="Ferreira P."/>
            <person name="Barriuso J."/>
            <person name="Kellner H."/>
            <person name="Castanera R."/>
            <person name="Alfaro M."/>
            <person name="Ramirez L."/>
            <person name="Pisabarro A.G."/>
            <person name="Kuo A."/>
            <person name="Tritt A."/>
            <person name="Lipzen A."/>
            <person name="He G."/>
            <person name="Yan M."/>
            <person name="Ng V."/>
            <person name="Cullen D."/>
            <person name="Martin F."/>
            <person name="Rosso M.-N."/>
            <person name="Henrissat B."/>
            <person name="Hibbett D."/>
            <person name="Martinez A.T."/>
            <person name="Grigoriev I.V."/>
        </authorList>
    </citation>
    <scope>NUCLEOTIDE SEQUENCE</scope>
    <source>
        <strain evidence="1">CBS 506.95</strain>
    </source>
</reference>
<accession>A0A9P6EG47</accession>
<comment type="caution">
    <text evidence="1">The sequence shown here is derived from an EMBL/GenBank/DDBJ whole genome shotgun (WGS) entry which is preliminary data.</text>
</comment>
<sequence>AEEGLRQKPYVVKFGGQAGCVYDQDQPNDHTKYGVKVGGGKTESKNPYHPFSKREWEITKWAKLRGPTSTAFTELMSIEGVAEALGLSFKNTNELNKIIDDSLPGRPLFERHELLIGGEVCEVFLRDIIECIKALYSDPNFAPYLQFVPEMHFTDEDKGTRLYYDMNTGKWWWATQRAVEAETPGATIVPLLISTDKTQLTLFRNKSAYPIYLTIGNIPKEIRRKPSARAYVLLGYLPTTRLEGVTNQAARRRQLANLYHACMSKILKPLEEAGRSGVKMTSGDGVTRRVHPILACFVGDYPEQVLVTCTYTGQCPTCNTPNSELGVDQNPNDLELRDLEEILNTLDSFETDPAGFLQACQSANIKPVIDPFWINLPYTHIFRSITPDILHQLYQGLVKYLVKWVTTACGAAEIDARCRRLPPNHNIRHFIKGISNLSRVSGHEHDQMCRILLGLVIDIPLPGGISNGRLVRSVRALLDFLYLAQLPVHTDDTLELLQDALTRFHDNKDIFVDLGIREGFNLPKLHFALHYVDMIKLYGTTDNFNTEYTERLHIDLAKDAYAATNHKDEFIQMTTWLVRKEKVLRHEQYVKWRLDGSPLPKVEEWLPPGLELDRRQHLAKHPTVYAEWVDNIINTYGATHFKNSLARYVLLKKYPGINSNRLEQLLWGVRLPFTRLPVWHRIKYLRHDQFMGTSTTADSIHVQPARRNTRDQIIPGRFDTAWINEGDGADVGVAGYRVGRVRVIFSIPERYREQIFGANVDVPEHLAYIEWYSELPDEPDPNHLQYGITPLRDQDGSHVASIEPVSSIRRSVHLYPRFGRVAPQEWASSTVLDQCNSFLVNSFMDRHFYRITF</sequence>
<protein>
    <submittedName>
        <fullName evidence="1">Uncharacterized protein</fullName>
    </submittedName>
</protein>
<feature type="non-terminal residue" evidence="1">
    <location>
        <position position="853"/>
    </location>
</feature>
<proteinExistence type="predicted"/>
<evidence type="ECO:0000313" key="2">
    <source>
        <dbReference type="Proteomes" id="UP000807306"/>
    </source>
</evidence>
<dbReference type="Proteomes" id="UP000807306">
    <property type="component" value="Unassembled WGS sequence"/>
</dbReference>
<evidence type="ECO:0000313" key="1">
    <source>
        <dbReference type="EMBL" id="KAF9528325.1"/>
    </source>
</evidence>